<dbReference type="PANTHER" id="PTHR35008">
    <property type="entry name" value="BLL4482 PROTEIN-RELATED"/>
    <property type="match status" value="1"/>
</dbReference>
<keyword evidence="3 4" id="KW-0408">Iron</keyword>
<name>A0ABX0VY59_9RHOB</name>
<dbReference type="EMBL" id="JAATOP010000006">
    <property type="protein sequence ID" value="NIY72926.1"/>
    <property type="molecule type" value="Genomic_DNA"/>
</dbReference>
<dbReference type="InterPro" id="IPR051459">
    <property type="entry name" value="Cytochrome_c-type_DH"/>
</dbReference>
<dbReference type="PROSITE" id="PS51007">
    <property type="entry name" value="CYTC"/>
    <property type="match status" value="2"/>
</dbReference>
<dbReference type="Proteomes" id="UP000709466">
    <property type="component" value="Unassembled WGS sequence"/>
</dbReference>
<protein>
    <submittedName>
        <fullName evidence="7">C-type cytochrome</fullName>
    </submittedName>
</protein>
<keyword evidence="8" id="KW-1185">Reference proteome</keyword>
<accession>A0ABX0VY59</accession>
<evidence type="ECO:0000256" key="1">
    <source>
        <dbReference type="ARBA" id="ARBA00022617"/>
    </source>
</evidence>
<keyword evidence="1 4" id="KW-0349">Heme</keyword>
<evidence type="ECO:0000313" key="7">
    <source>
        <dbReference type="EMBL" id="NIY72926.1"/>
    </source>
</evidence>
<reference evidence="7 8" key="1">
    <citation type="submission" date="2020-03" db="EMBL/GenBank/DDBJ databases">
        <title>Bacterial isolates of synthetic phycosphere.</title>
        <authorList>
            <person name="Fu H."/>
            <person name="Moran M.A."/>
        </authorList>
    </citation>
    <scope>NUCLEOTIDE SEQUENCE [LARGE SCALE GENOMIC DNA]</scope>
    <source>
        <strain evidence="7 8">HF1</strain>
    </source>
</reference>
<evidence type="ECO:0000256" key="3">
    <source>
        <dbReference type="ARBA" id="ARBA00023004"/>
    </source>
</evidence>
<dbReference type="RefSeq" id="WP_167638309.1">
    <property type="nucleotide sequence ID" value="NZ_JAATOP010000006.1"/>
</dbReference>
<dbReference type="PANTHER" id="PTHR35008:SF8">
    <property type="entry name" value="ALCOHOL DEHYDROGENASE CYTOCHROME C SUBUNIT"/>
    <property type="match status" value="1"/>
</dbReference>
<proteinExistence type="predicted"/>
<sequence length="296" mass="31075">MKRLLAAGVAALAVAAAAGWVLTAPKPLDETAVSGMTGDPEAGRLAFAAGGCASCHIAPDAEASDQPVLSGGQEFASEFGIFIAPNISPDEEHGIGGWTDLQFVNAVKEGVGPDGKHLYPAFPYSSYTRADVQDILDIEAYIRTLPASAEPNQPHQLAFPFSIRRSVGGWKLLFFSDDWVVDGDLTEEQQRGRYLVEGLGHCAECHTPRNALGALDTSQWLAGAPNPSGQGNIPNITPGALDWSAADISAYLESGFTPEFDSAGGDMAHVVENISQLPASDRDAIAAYLKAVPAVN</sequence>
<feature type="domain" description="Cytochrome c" evidence="6">
    <location>
        <begin position="187"/>
        <end position="293"/>
    </location>
</feature>
<evidence type="ECO:0000256" key="5">
    <source>
        <dbReference type="SAM" id="SignalP"/>
    </source>
</evidence>
<feature type="domain" description="Cytochrome c" evidence="6">
    <location>
        <begin position="38"/>
        <end position="146"/>
    </location>
</feature>
<gene>
    <name evidence="7" type="ORF">HCZ30_10845</name>
</gene>
<comment type="caution">
    <text evidence="7">The sequence shown here is derived from an EMBL/GenBank/DDBJ whole genome shotgun (WGS) entry which is preliminary data.</text>
</comment>
<keyword evidence="5" id="KW-0732">Signal</keyword>
<dbReference type="InterPro" id="IPR009056">
    <property type="entry name" value="Cyt_c-like_dom"/>
</dbReference>
<organism evidence="7 8">
    <name type="scientific">Marivivens donghaensis</name>
    <dbReference type="NCBI Taxonomy" id="1699413"/>
    <lineage>
        <taxon>Bacteria</taxon>
        <taxon>Pseudomonadati</taxon>
        <taxon>Pseudomonadota</taxon>
        <taxon>Alphaproteobacteria</taxon>
        <taxon>Rhodobacterales</taxon>
        <taxon>Paracoccaceae</taxon>
        <taxon>Marivivens group</taxon>
        <taxon>Marivivens</taxon>
    </lineage>
</organism>
<evidence type="ECO:0000313" key="8">
    <source>
        <dbReference type="Proteomes" id="UP000709466"/>
    </source>
</evidence>
<dbReference type="Gene3D" id="1.10.760.10">
    <property type="entry name" value="Cytochrome c-like domain"/>
    <property type="match status" value="1"/>
</dbReference>
<feature type="chain" id="PRO_5046600124" evidence="5">
    <location>
        <begin position="24"/>
        <end position="296"/>
    </location>
</feature>
<keyword evidence="2 4" id="KW-0479">Metal-binding</keyword>
<feature type="signal peptide" evidence="5">
    <location>
        <begin position="1"/>
        <end position="23"/>
    </location>
</feature>
<dbReference type="InterPro" id="IPR036909">
    <property type="entry name" value="Cyt_c-like_dom_sf"/>
</dbReference>
<evidence type="ECO:0000259" key="6">
    <source>
        <dbReference type="PROSITE" id="PS51007"/>
    </source>
</evidence>
<dbReference type="SUPFAM" id="SSF46626">
    <property type="entry name" value="Cytochrome c"/>
    <property type="match status" value="2"/>
</dbReference>
<evidence type="ECO:0000256" key="2">
    <source>
        <dbReference type="ARBA" id="ARBA00022723"/>
    </source>
</evidence>
<dbReference type="Pfam" id="PF00034">
    <property type="entry name" value="Cytochrom_C"/>
    <property type="match status" value="1"/>
</dbReference>
<evidence type="ECO:0000256" key="4">
    <source>
        <dbReference type="PROSITE-ProRule" id="PRU00433"/>
    </source>
</evidence>